<evidence type="ECO:0000259" key="1">
    <source>
        <dbReference type="Pfam" id="PF13175"/>
    </source>
</evidence>
<feature type="non-terminal residue" evidence="2">
    <location>
        <position position="82"/>
    </location>
</feature>
<reference evidence="2" key="1">
    <citation type="submission" date="2020-10" db="EMBL/GenBank/DDBJ databases">
        <authorList>
            <person name="Gilroy R."/>
        </authorList>
    </citation>
    <scope>NUCLEOTIDE SEQUENCE</scope>
    <source>
        <strain evidence="2">CHK158-818</strain>
    </source>
</reference>
<gene>
    <name evidence="2" type="ORF">IAB03_00130</name>
</gene>
<name>A0A9D1M629_9BACT</name>
<reference evidence="2" key="2">
    <citation type="journal article" date="2021" name="PeerJ">
        <title>Extensive microbial diversity within the chicken gut microbiome revealed by metagenomics and culture.</title>
        <authorList>
            <person name="Gilroy R."/>
            <person name="Ravi A."/>
            <person name="Getino M."/>
            <person name="Pursley I."/>
            <person name="Horton D.L."/>
            <person name="Alikhan N.F."/>
            <person name="Baker D."/>
            <person name="Gharbi K."/>
            <person name="Hall N."/>
            <person name="Watson M."/>
            <person name="Adriaenssens E.M."/>
            <person name="Foster-Nyarko E."/>
            <person name="Jarju S."/>
            <person name="Secka A."/>
            <person name="Antonio M."/>
            <person name="Oren A."/>
            <person name="Chaudhuri R.R."/>
            <person name="La Ragione R."/>
            <person name="Hildebrand F."/>
            <person name="Pallen M.J."/>
        </authorList>
    </citation>
    <scope>NUCLEOTIDE SEQUENCE</scope>
    <source>
        <strain evidence="2">CHK158-818</strain>
    </source>
</reference>
<dbReference type="SUPFAM" id="SSF52540">
    <property type="entry name" value="P-loop containing nucleoside triphosphate hydrolases"/>
    <property type="match status" value="1"/>
</dbReference>
<dbReference type="Gene3D" id="3.40.50.300">
    <property type="entry name" value="P-loop containing nucleotide triphosphate hydrolases"/>
    <property type="match status" value="1"/>
</dbReference>
<sequence>MKIQSVHIRNYRKLKNCHIDFGEKETVLVGANNSGKTSAISAIVWFLKNTDRFTLKEFTATNWASINEIGEKWLEHDSVDEA</sequence>
<dbReference type="Pfam" id="PF13175">
    <property type="entry name" value="AAA_15"/>
    <property type="match status" value="1"/>
</dbReference>
<dbReference type="InterPro" id="IPR051396">
    <property type="entry name" value="Bact_Antivir_Def_Nuclease"/>
</dbReference>
<dbReference type="PANTHER" id="PTHR43581">
    <property type="entry name" value="ATP/GTP PHOSPHATASE"/>
    <property type="match status" value="1"/>
</dbReference>
<feature type="domain" description="Endonuclease GajA/Old nuclease/RecF-like AAA" evidence="1">
    <location>
        <begin position="1"/>
        <end position="62"/>
    </location>
</feature>
<dbReference type="Proteomes" id="UP000824112">
    <property type="component" value="Unassembled WGS sequence"/>
</dbReference>
<dbReference type="EMBL" id="DVNA01000002">
    <property type="protein sequence ID" value="HIU54198.1"/>
    <property type="molecule type" value="Genomic_DNA"/>
</dbReference>
<dbReference type="PANTHER" id="PTHR43581:SF4">
    <property type="entry name" value="ATP_GTP PHOSPHATASE"/>
    <property type="match status" value="1"/>
</dbReference>
<organism evidence="2 3">
    <name type="scientific">Candidatus Gallibacteroides avistercoris</name>
    <dbReference type="NCBI Taxonomy" id="2840833"/>
    <lineage>
        <taxon>Bacteria</taxon>
        <taxon>Pseudomonadati</taxon>
        <taxon>Bacteroidota</taxon>
        <taxon>Bacteroidia</taxon>
        <taxon>Bacteroidales</taxon>
        <taxon>Bacteroidaceae</taxon>
        <taxon>Bacteroidaceae incertae sedis</taxon>
        <taxon>Candidatus Gallibacteroides</taxon>
    </lineage>
</organism>
<comment type="caution">
    <text evidence="2">The sequence shown here is derived from an EMBL/GenBank/DDBJ whole genome shotgun (WGS) entry which is preliminary data.</text>
</comment>
<evidence type="ECO:0000313" key="3">
    <source>
        <dbReference type="Proteomes" id="UP000824112"/>
    </source>
</evidence>
<dbReference type="InterPro" id="IPR027417">
    <property type="entry name" value="P-loop_NTPase"/>
</dbReference>
<protein>
    <submittedName>
        <fullName evidence="2">AAA family ATPase</fullName>
    </submittedName>
</protein>
<dbReference type="AlphaFoldDB" id="A0A9D1M629"/>
<evidence type="ECO:0000313" key="2">
    <source>
        <dbReference type="EMBL" id="HIU54198.1"/>
    </source>
</evidence>
<accession>A0A9D1M629</accession>
<dbReference type="InterPro" id="IPR041685">
    <property type="entry name" value="AAA_GajA/Old/RecF-like"/>
</dbReference>
<proteinExistence type="predicted"/>